<reference evidence="4 5" key="1">
    <citation type="submission" date="2017-10" db="EMBL/GenBank/DDBJ databases">
        <title>A novel species of cold-tolerant Malassezia isolated from bats.</title>
        <authorList>
            <person name="Lorch J.M."/>
            <person name="Palmer J.M."/>
            <person name="Vanderwolf K.J."/>
            <person name="Schmidt K.Z."/>
            <person name="Verant M.L."/>
            <person name="Weller T.J."/>
            <person name="Blehert D.S."/>
        </authorList>
    </citation>
    <scope>NUCLEOTIDE SEQUENCE [LARGE SCALE GENOMIC DNA]</scope>
    <source>
        <strain evidence="4 5">NWHC:44797-103</strain>
    </source>
</reference>
<dbReference type="Proteomes" id="UP000232875">
    <property type="component" value="Unassembled WGS sequence"/>
</dbReference>
<evidence type="ECO:0000313" key="4">
    <source>
        <dbReference type="EMBL" id="PKI84062.1"/>
    </source>
</evidence>
<dbReference type="EMBL" id="KZ454990">
    <property type="protein sequence ID" value="PKI84062.1"/>
    <property type="molecule type" value="Genomic_DNA"/>
</dbReference>
<gene>
    <name evidence="4" type="ORF">MVES_002114</name>
</gene>
<dbReference type="PANTHER" id="PTHR18460">
    <property type="entry name" value="TEL2 INTERACTING PROTEIN 1 TTI1 FAMILY MEMBER"/>
    <property type="match status" value="1"/>
</dbReference>
<dbReference type="InterPro" id="IPR016024">
    <property type="entry name" value="ARM-type_fold"/>
</dbReference>
<feature type="domain" description="TTI1 N-terminal TPR" evidence="2">
    <location>
        <begin position="280"/>
        <end position="472"/>
    </location>
</feature>
<dbReference type="SUPFAM" id="SSF48371">
    <property type="entry name" value="ARM repeat"/>
    <property type="match status" value="1"/>
</dbReference>
<dbReference type="InterPro" id="IPR057566">
    <property type="entry name" value="TPR_TTI1_N"/>
</dbReference>
<dbReference type="InterPro" id="IPR049362">
    <property type="entry name" value="TTI1_rpt"/>
</dbReference>
<name>A0A2N1JC09_9BASI</name>
<dbReference type="Pfam" id="PF24173">
    <property type="entry name" value="TPR_TTI1_N"/>
    <property type="match status" value="1"/>
</dbReference>
<dbReference type="Pfam" id="PF24181">
    <property type="entry name" value="TPR_TTI1_C"/>
    <property type="match status" value="1"/>
</dbReference>
<sequence length="1252" mass="135628">MDAGAPQRVFQAVKPLCVTLLQHTSAPQVSVEIPNVLCTLAGVLKREHTTPFTPSLIHYIFYPISQLLRMRDGLFGLPDRVRELIFVILGELVQDWWHAWTWASVGAQAPPNPTLEQVQAWKVWEQLLLLGTMALSGGGAHVPNSAETLVAIMQFLACALAPRAAPRKPQEEEWDGESELPDLEAIDDGECIVSTQVYPPAQLVCAVHESRVALGALTHVVKIALDTASNPKIMTVLRCAALELATVLAIPWIAGDRHIVSSGPCIDAESCIAYYRAKGYVGEKERSAALLTPILPGMASALIRCVDGPRGARSVPALVLMRALPLLAAILVVCVGDVVTQSFRVPEEAQSLPTRLEDFGVQEEETMAIEEAASALTVEESQVALEMDLPSHLDSSLSPTVEPLQDSTPATPSTPRPSTPPRDAAWLQRTMQPVLLSLFALGPVRGHEHPDVQYALIAMAHMLLALVPQTLAYAWIHVTGRAPTHNPIQHILCLLLDTASDAHPVDVCNNARQAIADIVSTEPPEWLARLDTALRNAQDRLPTAVRGTHDEETQLLARRIATLASLLSTTLAQDQLRHLSLGMLAQFSPHGGVDLWGRAFAHALGACPSMEAMPIDASTASSLTLKTDLEHGTQQCIFEMARACGAAIARLLVGIAQSECVPQYQHVFHAPLYFLTQGEAQPRRDAYAAHFAVACFFSVHALVQGAADVLATTQLETYTARHGKRALRKCVHTFARHCVQVIVQVWTDDVEEEHEIVPPERALVAAPDDAPHMVKGLDAPHETGALVKPRVPVDTTVVDSVRLHASGTAPQAAQFVRAQQRLDGMHALGDAFLLSLLGSAASLLGASFRPLLLKTLYPVLSALKSSEMTVRVMAGYTLQRIADACAYPTVQSLVLHHADYVLGAASHRLVSGLSTELRAGIAQMQLAKAMHSVDAQLPSTLLGARSAPWVLVQVMQMVGPEVLPLVEDAVDEVLDALDRFHGYSEVSDGLLAVLARILDMLAFEKSPQAPAANTARNPSAPELLASFAFWLEHDRAVPSDTPVPHDDQEHAPASTDEELNPPSTRLQSVVTQMVLRCIPFLSHGAPTIRVHALVMLEKGVQLLAAQGRTAELYPILHAAWPLLMARLGVRVTQNPSRLRVRRTDSSAAILRDATPSEQDANVWMHATTTLGTMGRFSADVFAKPILQQAWPRWARLLYVLDQLTAQPRPAIKSDTLAPNAAAFGSSVRIVDTHATYGQVLLCIVHRDASRPT</sequence>
<keyword evidence="5" id="KW-1185">Reference proteome</keyword>
<accession>A0A2N1JC09</accession>
<dbReference type="OrthoDB" id="49511at2759"/>
<dbReference type="PANTHER" id="PTHR18460:SF3">
    <property type="entry name" value="TELO2-INTERACTING PROTEIN 1 HOMOLOG"/>
    <property type="match status" value="1"/>
</dbReference>
<evidence type="ECO:0000259" key="3">
    <source>
        <dbReference type="Pfam" id="PF24181"/>
    </source>
</evidence>
<dbReference type="InterPro" id="IPR052587">
    <property type="entry name" value="TELO2-interacting_protein_1"/>
</dbReference>
<dbReference type="GO" id="GO:0005737">
    <property type="term" value="C:cytoplasm"/>
    <property type="evidence" value="ECO:0007669"/>
    <property type="project" value="TreeGrafter"/>
</dbReference>
<evidence type="ECO:0000256" key="1">
    <source>
        <dbReference type="SAM" id="MobiDB-lite"/>
    </source>
</evidence>
<feature type="domain" description="TTI1 C-terminal TPR" evidence="3">
    <location>
        <begin position="1045"/>
        <end position="1127"/>
    </location>
</feature>
<evidence type="ECO:0000313" key="5">
    <source>
        <dbReference type="Proteomes" id="UP000232875"/>
    </source>
</evidence>
<dbReference type="InterPro" id="IPR057567">
    <property type="entry name" value="TPR_TTI1_C"/>
</dbReference>
<feature type="region of interest" description="Disordered" evidence="1">
    <location>
        <begin position="393"/>
        <end position="423"/>
    </location>
</feature>
<evidence type="ECO:0000259" key="2">
    <source>
        <dbReference type="Pfam" id="PF24173"/>
    </source>
</evidence>
<organism evidence="4 5">
    <name type="scientific">Malassezia vespertilionis</name>
    <dbReference type="NCBI Taxonomy" id="2020962"/>
    <lineage>
        <taxon>Eukaryota</taxon>
        <taxon>Fungi</taxon>
        <taxon>Dikarya</taxon>
        <taxon>Basidiomycota</taxon>
        <taxon>Ustilaginomycotina</taxon>
        <taxon>Malasseziomycetes</taxon>
        <taxon>Malasseziales</taxon>
        <taxon>Malasseziaceae</taxon>
        <taxon>Malassezia</taxon>
    </lineage>
</organism>
<feature type="compositionally biased region" description="Basic and acidic residues" evidence="1">
    <location>
        <begin position="1038"/>
        <end position="1050"/>
    </location>
</feature>
<dbReference type="STRING" id="2020962.A0A2N1JC09"/>
<feature type="region of interest" description="Disordered" evidence="1">
    <location>
        <begin position="1038"/>
        <end position="1063"/>
    </location>
</feature>
<proteinExistence type="predicted"/>
<protein>
    <submittedName>
        <fullName evidence="4">Uncharacterized protein</fullName>
    </submittedName>
</protein>
<dbReference type="Pfam" id="PF21547">
    <property type="entry name" value="TTI1"/>
    <property type="match status" value="1"/>
</dbReference>
<dbReference type="AlphaFoldDB" id="A0A2N1JC09"/>